<evidence type="ECO:0000256" key="2">
    <source>
        <dbReference type="ARBA" id="ARBA00005697"/>
    </source>
</evidence>
<sequence>RLPNIEGALLADSIATTGGAILGTSTVTTFVESSSGVAAGGRTGLTSIAVAVLFALSLFLAPIFLAIPAFATAPALIVVGFLMVSGLLNIDFNDVTEAVPAFIAAVAMPFAYSISEGISLGVISYVAINLMCGDTRKKTNWLLYLLAILFILKYIFV</sequence>
<dbReference type="AlphaFoldDB" id="J9GDY3"/>
<comment type="subcellular location">
    <subcellularLocation>
        <location evidence="1">Endomembrane system</location>
        <topology evidence="1">Multi-pass membrane protein</topology>
    </subcellularLocation>
</comment>
<feature type="transmembrane region" description="Helical" evidence="7">
    <location>
        <begin position="140"/>
        <end position="156"/>
    </location>
</feature>
<dbReference type="Pfam" id="PF00860">
    <property type="entry name" value="Xan_ur_permease"/>
    <property type="match status" value="1"/>
</dbReference>
<keyword evidence="3" id="KW-0813">Transport</keyword>
<name>J9GDY3_9ZZZZ</name>
<evidence type="ECO:0000256" key="1">
    <source>
        <dbReference type="ARBA" id="ARBA00004127"/>
    </source>
</evidence>
<evidence type="ECO:0000256" key="3">
    <source>
        <dbReference type="ARBA" id="ARBA00022448"/>
    </source>
</evidence>
<feature type="non-terminal residue" evidence="8">
    <location>
        <position position="1"/>
    </location>
</feature>
<proteinExistence type="inferred from homology"/>
<reference evidence="8" key="1">
    <citation type="journal article" date="2012" name="PLoS ONE">
        <title>Gene sets for utilization of primary and secondary nutrition supplies in the distal gut of endangered iberian lynx.</title>
        <authorList>
            <person name="Alcaide M."/>
            <person name="Messina E."/>
            <person name="Richter M."/>
            <person name="Bargiela R."/>
            <person name="Peplies J."/>
            <person name="Huws S.A."/>
            <person name="Newbold C.J."/>
            <person name="Golyshin P.N."/>
            <person name="Simon M.A."/>
            <person name="Lopez G."/>
            <person name="Yakimov M.M."/>
            <person name="Ferrer M."/>
        </authorList>
    </citation>
    <scope>NUCLEOTIDE SEQUENCE</scope>
</reference>
<evidence type="ECO:0000313" key="8">
    <source>
        <dbReference type="EMBL" id="EJX00013.1"/>
    </source>
</evidence>
<accession>J9GDY3</accession>
<feature type="transmembrane region" description="Helical" evidence="7">
    <location>
        <begin position="45"/>
        <end position="66"/>
    </location>
</feature>
<dbReference type="GO" id="GO:0012505">
    <property type="term" value="C:endomembrane system"/>
    <property type="evidence" value="ECO:0007669"/>
    <property type="project" value="UniProtKB-SubCell"/>
</dbReference>
<feature type="transmembrane region" description="Helical" evidence="7">
    <location>
        <begin position="73"/>
        <end position="90"/>
    </location>
</feature>
<dbReference type="GO" id="GO:0005886">
    <property type="term" value="C:plasma membrane"/>
    <property type="evidence" value="ECO:0007669"/>
    <property type="project" value="TreeGrafter"/>
</dbReference>
<protein>
    <submittedName>
        <fullName evidence="8">Xanthine/uracil permease family protein</fullName>
    </submittedName>
</protein>
<keyword evidence="4 7" id="KW-0812">Transmembrane</keyword>
<dbReference type="InterPro" id="IPR045018">
    <property type="entry name" value="Azg-like"/>
</dbReference>
<dbReference type="EMBL" id="AMCI01003563">
    <property type="protein sequence ID" value="EJX00013.1"/>
    <property type="molecule type" value="Genomic_DNA"/>
</dbReference>
<evidence type="ECO:0000256" key="7">
    <source>
        <dbReference type="SAM" id="Phobius"/>
    </source>
</evidence>
<feature type="transmembrane region" description="Helical" evidence="7">
    <location>
        <begin position="102"/>
        <end position="128"/>
    </location>
</feature>
<organism evidence="8">
    <name type="scientific">gut metagenome</name>
    <dbReference type="NCBI Taxonomy" id="749906"/>
    <lineage>
        <taxon>unclassified sequences</taxon>
        <taxon>metagenomes</taxon>
        <taxon>organismal metagenomes</taxon>
    </lineage>
</organism>
<comment type="similarity">
    <text evidence="2">Belongs to the nucleobase:cation symporter-2 (NCS2) (TC 2.A.40) family. Azg-like subfamily.</text>
</comment>
<evidence type="ECO:0000256" key="4">
    <source>
        <dbReference type="ARBA" id="ARBA00022692"/>
    </source>
</evidence>
<keyword evidence="5 7" id="KW-1133">Transmembrane helix</keyword>
<evidence type="ECO:0000256" key="5">
    <source>
        <dbReference type="ARBA" id="ARBA00022989"/>
    </source>
</evidence>
<evidence type="ECO:0000256" key="6">
    <source>
        <dbReference type="ARBA" id="ARBA00023136"/>
    </source>
</evidence>
<dbReference type="PANTHER" id="PTHR43337">
    <property type="entry name" value="XANTHINE/URACIL PERMEASE C887.17-RELATED"/>
    <property type="match status" value="1"/>
</dbReference>
<comment type="caution">
    <text evidence="8">The sequence shown here is derived from an EMBL/GenBank/DDBJ whole genome shotgun (WGS) entry which is preliminary data.</text>
</comment>
<gene>
    <name evidence="8" type="ORF">EVA_11880</name>
</gene>
<keyword evidence="6 7" id="KW-0472">Membrane</keyword>
<dbReference type="InterPro" id="IPR006043">
    <property type="entry name" value="NCS2"/>
</dbReference>
<dbReference type="PANTHER" id="PTHR43337:SF1">
    <property type="entry name" value="XANTHINE_URACIL PERMEASE C887.17-RELATED"/>
    <property type="match status" value="1"/>
</dbReference>
<dbReference type="GO" id="GO:0005345">
    <property type="term" value="F:purine nucleobase transmembrane transporter activity"/>
    <property type="evidence" value="ECO:0007669"/>
    <property type="project" value="TreeGrafter"/>
</dbReference>